<dbReference type="EMBL" id="NCXP01000016">
    <property type="protein sequence ID" value="OSC40196.1"/>
    <property type="molecule type" value="Genomic_DNA"/>
</dbReference>
<dbReference type="PANTHER" id="PTHR33745">
    <property type="entry name" value="RSBT ANTAGONIST PROTEIN RSBS-RELATED"/>
    <property type="match status" value="1"/>
</dbReference>
<organism evidence="2 3">
    <name type="scientific">Mycobacterium decipiens</name>
    <dbReference type="NCBI Taxonomy" id="1430326"/>
    <lineage>
        <taxon>Bacteria</taxon>
        <taxon>Bacillati</taxon>
        <taxon>Actinomycetota</taxon>
        <taxon>Actinomycetes</taxon>
        <taxon>Mycobacteriales</taxon>
        <taxon>Mycobacteriaceae</taxon>
        <taxon>Mycobacterium</taxon>
    </lineage>
</organism>
<dbReference type="PANTHER" id="PTHR33745:SF1">
    <property type="entry name" value="RSBT ANTAGONIST PROTEIN RSBS"/>
    <property type="match status" value="1"/>
</dbReference>
<dbReference type="InterPro" id="IPR036513">
    <property type="entry name" value="STAS_dom_sf"/>
</dbReference>
<dbReference type="CDD" id="cd07041">
    <property type="entry name" value="STAS_RsbR_RsbS_like"/>
    <property type="match status" value="1"/>
</dbReference>
<dbReference type="SUPFAM" id="SSF52091">
    <property type="entry name" value="SpoIIaa-like"/>
    <property type="match status" value="1"/>
</dbReference>
<proteinExistence type="predicted"/>
<dbReference type="Gene3D" id="3.30.750.24">
    <property type="entry name" value="STAS domain"/>
    <property type="match status" value="1"/>
</dbReference>
<evidence type="ECO:0000259" key="1">
    <source>
        <dbReference type="PROSITE" id="PS50801"/>
    </source>
</evidence>
<protein>
    <submittedName>
        <fullName evidence="2">Anti-anti-sigma factor</fullName>
    </submittedName>
</protein>
<comment type="caution">
    <text evidence="2">The sequence shown here is derived from an EMBL/GenBank/DDBJ whole genome shotgun (WGS) entry which is preliminary data.</text>
</comment>
<dbReference type="Proteomes" id="UP000193247">
    <property type="component" value="Unassembled WGS sequence"/>
</dbReference>
<accession>A0A1X2LTM8</accession>
<dbReference type="Pfam" id="PF01740">
    <property type="entry name" value="STAS"/>
    <property type="match status" value="1"/>
</dbReference>
<evidence type="ECO:0000313" key="3">
    <source>
        <dbReference type="Proteomes" id="UP000193247"/>
    </source>
</evidence>
<gene>
    <name evidence="2" type="ORF">B8W66_13975</name>
</gene>
<dbReference type="InterPro" id="IPR002645">
    <property type="entry name" value="STAS_dom"/>
</dbReference>
<dbReference type="OrthoDB" id="9797171at2"/>
<dbReference type="PROSITE" id="PS50801">
    <property type="entry name" value="STAS"/>
    <property type="match status" value="1"/>
</dbReference>
<dbReference type="RefSeq" id="WP_085325604.1">
    <property type="nucleotide sequence ID" value="NZ_NCXP01000016.1"/>
</dbReference>
<sequence>MPVPILKQGAILIASVQAALTDSDTERLRHDLMERVGRYRAQGIIVDVTAIDVMDSFAARSLRTIAHMTRLHGATTVIVGVQPEVAFAMVQLGLTFEDISTALDLEEGIALLNKLLGLGKPTIGRDGALG</sequence>
<dbReference type="InterPro" id="IPR051932">
    <property type="entry name" value="Bact_StressResp_Reg"/>
</dbReference>
<reference evidence="2 3" key="1">
    <citation type="submission" date="2017-04" db="EMBL/GenBank/DDBJ databases">
        <title>The new phylogeny of genus Mycobacterium.</title>
        <authorList>
            <person name="Tortoli E."/>
            <person name="Trovato A."/>
            <person name="Cirillo D.M."/>
        </authorList>
    </citation>
    <scope>NUCLEOTIDE SEQUENCE [LARGE SCALE GENOMIC DNA]</scope>
    <source>
        <strain evidence="2 3">TBL 1200985</strain>
    </source>
</reference>
<dbReference type="STRING" id="1430326.B8W66_13975"/>
<dbReference type="AlphaFoldDB" id="A0A1X2LTM8"/>
<feature type="domain" description="STAS" evidence="1">
    <location>
        <begin position="1"/>
        <end position="112"/>
    </location>
</feature>
<evidence type="ECO:0000313" key="2">
    <source>
        <dbReference type="EMBL" id="OSC40196.1"/>
    </source>
</evidence>
<name>A0A1X2LTM8_9MYCO</name>
<keyword evidence="3" id="KW-1185">Reference proteome</keyword>